<evidence type="ECO:0000256" key="2">
    <source>
        <dbReference type="SAM" id="Phobius"/>
    </source>
</evidence>
<name>A0ABW3LVK0_9GAMM</name>
<dbReference type="RefSeq" id="WP_162375578.1">
    <property type="nucleotide sequence ID" value="NZ_JBHTKN010000003.1"/>
</dbReference>
<dbReference type="EMBL" id="JBHTKN010000003">
    <property type="protein sequence ID" value="MFD1041878.1"/>
    <property type="molecule type" value="Genomic_DNA"/>
</dbReference>
<feature type="region of interest" description="Disordered" evidence="1">
    <location>
        <begin position="76"/>
        <end position="95"/>
    </location>
</feature>
<accession>A0ABW3LVK0</accession>
<evidence type="ECO:0000313" key="4">
    <source>
        <dbReference type="Proteomes" id="UP001597033"/>
    </source>
</evidence>
<dbReference type="Proteomes" id="UP001597033">
    <property type="component" value="Unassembled WGS sequence"/>
</dbReference>
<evidence type="ECO:0000313" key="3">
    <source>
        <dbReference type="EMBL" id="MFD1041878.1"/>
    </source>
</evidence>
<gene>
    <name evidence="3" type="ORF">ACFQ2N_05890</name>
</gene>
<keyword evidence="2" id="KW-0472">Membrane</keyword>
<keyword evidence="2" id="KW-1133">Transmembrane helix</keyword>
<evidence type="ECO:0000256" key="1">
    <source>
        <dbReference type="SAM" id="MobiDB-lite"/>
    </source>
</evidence>
<evidence type="ECO:0008006" key="5">
    <source>
        <dbReference type="Google" id="ProtNLM"/>
    </source>
</evidence>
<feature type="transmembrane region" description="Helical" evidence="2">
    <location>
        <begin position="40"/>
        <end position="67"/>
    </location>
</feature>
<keyword evidence="4" id="KW-1185">Reference proteome</keyword>
<reference evidence="4" key="1">
    <citation type="journal article" date="2019" name="Int. J. Syst. Evol. Microbiol.">
        <title>The Global Catalogue of Microorganisms (GCM) 10K type strain sequencing project: providing services to taxonomists for standard genome sequencing and annotation.</title>
        <authorList>
            <consortium name="The Broad Institute Genomics Platform"/>
            <consortium name="The Broad Institute Genome Sequencing Center for Infectious Disease"/>
            <person name="Wu L."/>
            <person name="Ma J."/>
        </authorList>
    </citation>
    <scope>NUCLEOTIDE SEQUENCE [LARGE SCALE GENOMIC DNA]</scope>
    <source>
        <strain evidence="4">CCUG 55854</strain>
    </source>
</reference>
<organism evidence="3 4">
    <name type="scientific">Pseudoxanthomonas kaohsiungensis</name>
    <dbReference type="NCBI Taxonomy" id="283923"/>
    <lineage>
        <taxon>Bacteria</taxon>
        <taxon>Pseudomonadati</taxon>
        <taxon>Pseudomonadota</taxon>
        <taxon>Gammaproteobacteria</taxon>
        <taxon>Lysobacterales</taxon>
        <taxon>Lysobacteraceae</taxon>
        <taxon>Pseudoxanthomonas</taxon>
    </lineage>
</organism>
<proteinExistence type="predicted"/>
<keyword evidence="2" id="KW-0812">Transmembrane</keyword>
<protein>
    <recommendedName>
        <fullName evidence="5">Lipopolysaccharide assembly protein A domain-containing protein</fullName>
    </recommendedName>
</protein>
<comment type="caution">
    <text evidence="3">The sequence shown here is derived from an EMBL/GenBank/DDBJ whole genome shotgun (WGS) entry which is preliminary data.</text>
</comment>
<sequence>MSILRLLVLVAFLAAGLVVGSLNPQKVVLDFGIAEVVTTSGVAIMVSLLAGVLLGGGIVMATTVLPLQARLRRASRPAPPAAVAEEGPRPPYQGT</sequence>